<gene>
    <name evidence="3 5" type="primary">DFO</name>
    <name evidence="3" type="synonym">ATDFO</name>
    <name evidence="3" type="synonym">DSB formation</name>
    <name evidence="2 3" type="ordered locus">At1g07060</name>
    <name evidence="3" type="ORF">F10K1.23</name>
    <name evidence="3" type="ORF">F10K1_23</name>
</gene>
<dbReference type="AlphaFoldDB" id="A0A1P8AU93"/>
<dbReference type="TAIR" id="AT1G07060">
    <property type="gene designation" value="DFO"/>
</dbReference>
<proteinExistence type="predicted"/>
<organism evidence="3 4">
    <name type="scientific">Arabidopsis thaliana</name>
    <name type="common">Mouse-ear cress</name>
    <dbReference type="NCBI Taxonomy" id="3702"/>
    <lineage>
        <taxon>Eukaryota</taxon>
        <taxon>Viridiplantae</taxon>
        <taxon>Streptophyta</taxon>
        <taxon>Embryophyta</taxon>
        <taxon>Tracheophyta</taxon>
        <taxon>Spermatophyta</taxon>
        <taxon>Magnoliopsida</taxon>
        <taxon>eudicotyledons</taxon>
        <taxon>Gunneridae</taxon>
        <taxon>Pentapetalae</taxon>
        <taxon>rosids</taxon>
        <taxon>malvids</taxon>
        <taxon>Brassicales</taxon>
        <taxon>Brassicaceae</taxon>
        <taxon>Camelineae</taxon>
        <taxon>Arabidopsis</taxon>
    </lineage>
</organism>
<evidence type="ECO:0000313" key="5">
    <source>
        <dbReference type="TAIR" id="AT1G07060"/>
    </source>
</evidence>
<keyword evidence="4" id="KW-1185">Reference proteome</keyword>
<dbReference type="PANTHER" id="PTHR37176:SF1">
    <property type="entry name" value="PROTEIN DOUBLE-STRAND BREAK FORMATION"/>
    <property type="match status" value="1"/>
</dbReference>
<dbReference type="EMBL" id="CP002684">
    <property type="protein sequence ID" value="ANM60223.1"/>
    <property type="molecule type" value="Genomic_DNA"/>
</dbReference>
<dbReference type="Araport" id="AT1G07060"/>
<protein>
    <submittedName>
        <fullName evidence="3">Uncharacterized protein</fullName>
    </submittedName>
</protein>
<dbReference type="RefSeq" id="NP_001322523.1">
    <property type="nucleotide sequence ID" value="NM_001331679.1"/>
</dbReference>
<reference evidence="3 4" key="1">
    <citation type="journal article" date="2000" name="Nature">
        <title>Sequence and analysis of chromosome 1 of the plant Arabidopsis thaliana.</title>
        <authorList>
            <person name="Theologis A."/>
            <person name="Ecker J.R."/>
            <person name="Palm C.J."/>
            <person name="Federspiel N.A."/>
            <person name="Kaul S."/>
            <person name="White O."/>
            <person name="Alonso J."/>
            <person name="Altafi H."/>
            <person name="Araujo R."/>
            <person name="Bowman C.L."/>
            <person name="Brooks S.Y."/>
            <person name="Buehler E."/>
            <person name="Chan A."/>
            <person name="Chao Q."/>
            <person name="Chen H."/>
            <person name="Cheuk R.F."/>
            <person name="Chin C.W."/>
            <person name="Chung M.K."/>
            <person name="Conn L."/>
            <person name="Conway A.B."/>
            <person name="Conway A.R."/>
            <person name="Creasy T.H."/>
            <person name="Dewar K."/>
            <person name="Dunn P."/>
            <person name="Etgu P."/>
            <person name="Feldblyum T.V."/>
            <person name="Feng J."/>
            <person name="Fong B."/>
            <person name="Fujii C.Y."/>
            <person name="Gill J.E."/>
            <person name="Goldsmith A.D."/>
            <person name="Haas B."/>
            <person name="Hansen N.F."/>
            <person name="Hughes B."/>
            <person name="Huizar L."/>
            <person name="Hunter J.L."/>
            <person name="Jenkins J."/>
            <person name="Johnson-Hopson C."/>
            <person name="Khan S."/>
            <person name="Khaykin E."/>
            <person name="Kim C.J."/>
            <person name="Koo H.L."/>
            <person name="Kremenetskaia I."/>
            <person name="Kurtz D.B."/>
            <person name="Kwan A."/>
            <person name="Lam B."/>
            <person name="Langin-Hooper S."/>
            <person name="Lee A."/>
            <person name="Lee J.M."/>
            <person name="Lenz C.A."/>
            <person name="Li J.H."/>
            <person name="Li Y."/>
            <person name="Lin X."/>
            <person name="Liu S.X."/>
            <person name="Liu Z.A."/>
            <person name="Luros J.S."/>
            <person name="Maiti R."/>
            <person name="Marziali A."/>
            <person name="Militscher J."/>
            <person name="Miranda M."/>
            <person name="Nguyen M."/>
            <person name="Nierman W.C."/>
            <person name="Osborne B.I."/>
            <person name="Pai G."/>
            <person name="Peterson J."/>
            <person name="Pham P.K."/>
            <person name="Rizzo M."/>
            <person name="Rooney T."/>
            <person name="Rowley D."/>
            <person name="Sakano H."/>
            <person name="Salzberg S.L."/>
            <person name="Schwartz J.R."/>
            <person name="Shinn P."/>
            <person name="Southwick A.M."/>
            <person name="Sun H."/>
            <person name="Tallon L.J."/>
            <person name="Tambunga G."/>
            <person name="Toriumi M.J."/>
            <person name="Town C.D."/>
            <person name="Utterback T."/>
            <person name="Van Aken S."/>
            <person name="Vaysberg M."/>
            <person name="Vysotskaia V.S."/>
            <person name="Walker M."/>
            <person name="Wu D."/>
            <person name="Yu G."/>
            <person name="Fraser C.M."/>
            <person name="Venter J.C."/>
            <person name="Davis R.W."/>
        </authorList>
    </citation>
    <scope>NUCLEOTIDE SEQUENCE [LARGE SCALE GENOMIC DNA]</scope>
    <source>
        <strain evidence="4">cv. Columbia</strain>
    </source>
</reference>
<accession>A0A1P8AU93</accession>
<evidence type="ECO:0000313" key="4">
    <source>
        <dbReference type="Proteomes" id="UP000006548"/>
    </source>
</evidence>
<evidence type="ECO:0000256" key="1">
    <source>
        <dbReference type="SAM" id="MobiDB-lite"/>
    </source>
</evidence>
<dbReference type="GO" id="GO:0042138">
    <property type="term" value="P:meiotic DNA double-strand break formation"/>
    <property type="evidence" value="ECO:0007669"/>
    <property type="project" value="InterPro"/>
</dbReference>
<reference evidence="4" key="2">
    <citation type="journal article" date="2017" name="Plant J.">
        <title>Araport11: a complete reannotation of the Arabidopsis thaliana reference genome.</title>
        <authorList>
            <person name="Cheng C.Y."/>
            <person name="Krishnakumar V."/>
            <person name="Chan A.P."/>
            <person name="Thibaud-Nissen F."/>
            <person name="Schobel S."/>
            <person name="Town C.D."/>
        </authorList>
    </citation>
    <scope>GENOME REANNOTATION</scope>
    <source>
        <strain evidence="4">cv. Columbia</strain>
    </source>
</reference>
<evidence type="ECO:0000313" key="3">
    <source>
        <dbReference type="EMBL" id="ANM60223.1"/>
    </source>
</evidence>
<dbReference type="Proteomes" id="UP000006548">
    <property type="component" value="Chromosome 1"/>
</dbReference>
<feature type="region of interest" description="Disordered" evidence="1">
    <location>
        <begin position="209"/>
        <end position="239"/>
    </location>
</feature>
<dbReference type="ExpressionAtlas" id="A0A1P8AU93">
    <property type="expression patterns" value="baseline and differential"/>
</dbReference>
<evidence type="ECO:0000313" key="2">
    <source>
        <dbReference type="Araport" id="AT1G07060"/>
    </source>
</evidence>
<sequence>MRHNIKFKSKGTLKIRNTAQISLWKKCSDSMIADQTYLFINRVQDRRFDEESLRILELSLVAMNVKSFLEVRSRLRDFMRSESVVIFGELTGESMVAKLSVLEFFARAFALLGDMESCLAMRYEALNLRQLKSPSCLWLGVSHSEWTKFAVQSMENGFPSIAGKASENALLSLKKDSLIEPKSEDNSDILDAAEKVRRLRDSAASLTSSHSGAGYLRSKEHRIQSRQTLPTKNPDCTGSNLFREGIKKRNERMLQDLRSIRMNRNLEPDVRCV</sequence>
<feature type="compositionally biased region" description="Polar residues" evidence="1">
    <location>
        <begin position="225"/>
        <end position="239"/>
    </location>
</feature>
<dbReference type="OMA" id="RNCAMAS"/>
<dbReference type="PANTHER" id="PTHR37176">
    <property type="entry name" value="F10K1.23"/>
    <property type="match status" value="1"/>
</dbReference>
<dbReference type="InterPro" id="IPR044969">
    <property type="entry name" value="DFO"/>
</dbReference>
<name>A0A1P8AU93_ARATH</name>
<dbReference type="DNASU" id="837217"/>
<dbReference type="GeneID" id="837217"/>